<comment type="similarity">
    <text evidence="2">Belongs to the XPG/RAD2 endonuclease family. XPG subfamily.</text>
</comment>
<comment type="subcellular location">
    <subcellularLocation>
        <location evidence="1">Nucleus</location>
    </subcellularLocation>
</comment>
<keyword evidence="5" id="KW-0732">Signal</keyword>
<dbReference type="EMBL" id="JBGFUD010001423">
    <property type="protein sequence ID" value="MFH4976261.1"/>
    <property type="molecule type" value="Genomic_DNA"/>
</dbReference>
<feature type="signal peptide" evidence="5">
    <location>
        <begin position="1"/>
        <end position="16"/>
    </location>
</feature>
<feature type="non-terminal residue" evidence="7">
    <location>
        <position position="321"/>
    </location>
</feature>
<evidence type="ECO:0000256" key="3">
    <source>
        <dbReference type="ARBA" id="ARBA00022759"/>
    </source>
</evidence>
<dbReference type="AlphaFoldDB" id="A0ABD6EAP2"/>
<keyword evidence="3" id="KW-0255">Endonuclease</keyword>
<dbReference type="GO" id="GO:0006281">
    <property type="term" value="P:DNA repair"/>
    <property type="evidence" value="ECO:0007669"/>
    <property type="project" value="UniProtKB-ARBA"/>
</dbReference>
<comment type="caution">
    <text evidence="7">The sequence shown here is derived from an EMBL/GenBank/DDBJ whole genome shotgun (WGS) entry which is preliminary data.</text>
</comment>
<dbReference type="InterPro" id="IPR001044">
    <property type="entry name" value="XPG/Rad2_eukaryotes"/>
</dbReference>
<dbReference type="GO" id="GO:0004519">
    <property type="term" value="F:endonuclease activity"/>
    <property type="evidence" value="ECO:0007669"/>
    <property type="project" value="UniProtKB-KW"/>
</dbReference>
<evidence type="ECO:0000256" key="5">
    <source>
        <dbReference type="SAM" id="SignalP"/>
    </source>
</evidence>
<protein>
    <recommendedName>
        <fullName evidence="6">XPG N-terminal domain-containing protein</fullName>
    </recommendedName>
</protein>
<dbReference type="GO" id="GO:0005634">
    <property type="term" value="C:nucleus"/>
    <property type="evidence" value="ECO:0007669"/>
    <property type="project" value="UniProtKB-SubCell"/>
</dbReference>
<evidence type="ECO:0000259" key="6">
    <source>
        <dbReference type="SMART" id="SM00485"/>
    </source>
</evidence>
<dbReference type="InterPro" id="IPR006085">
    <property type="entry name" value="XPG_DNA_repair_N"/>
</dbReference>
<organism evidence="7 8">
    <name type="scientific">Gnathostoma spinigerum</name>
    <dbReference type="NCBI Taxonomy" id="75299"/>
    <lineage>
        <taxon>Eukaryota</taxon>
        <taxon>Metazoa</taxon>
        <taxon>Ecdysozoa</taxon>
        <taxon>Nematoda</taxon>
        <taxon>Chromadorea</taxon>
        <taxon>Rhabditida</taxon>
        <taxon>Spirurina</taxon>
        <taxon>Gnathostomatomorpha</taxon>
        <taxon>Gnathostomatoidea</taxon>
        <taxon>Gnathostomatidae</taxon>
        <taxon>Gnathostoma</taxon>
    </lineage>
</organism>
<feature type="domain" description="XPG N-terminal" evidence="6">
    <location>
        <begin position="45"/>
        <end position="142"/>
    </location>
</feature>
<name>A0ABD6EAP2_9BILA</name>
<dbReference type="PRINTS" id="PR00853">
    <property type="entry name" value="XPGRADSUPER"/>
</dbReference>
<keyword evidence="8" id="KW-1185">Reference proteome</keyword>
<dbReference type="CDD" id="cd09868">
    <property type="entry name" value="PIN_XPG_RAD2"/>
    <property type="match status" value="1"/>
</dbReference>
<dbReference type="Proteomes" id="UP001608902">
    <property type="component" value="Unassembled WGS sequence"/>
</dbReference>
<sequence>MTCIIAVISFCTPLSANPHATISEEFVSYSLFIVLTVWDFISVGMGVKGLWTLLEPTAEPVTLESLEGKKLAIDISIWLHQATHGYANFQSSTKFPHLLLLLSRIAKLLFYNIHPVFVFDGPRVPMFKRKILRDRQVKRYLDELTLSKSQKKALESIASTCQGEAGTTHDDLNKMSNNMPKAQNDANDIFNIPSISSAETSHQPKLSDDDGEHSWDFVESVMDRLESDDDRIEYLTAAKERAKHIHFSTDKVPDESKSFSEFQMRRLLKRNLINDQLEMQFTVGVWEKLFRLVKLASVERHSVSILLRKSQILFFQIKKES</sequence>
<dbReference type="InterPro" id="IPR006084">
    <property type="entry name" value="XPG/Rad2"/>
</dbReference>
<proteinExistence type="inferred from homology"/>
<evidence type="ECO:0000313" key="8">
    <source>
        <dbReference type="Proteomes" id="UP001608902"/>
    </source>
</evidence>
<dbReference type="PANTHER" id="PTHR16171:SF7">
    <property type="entry name" value="DNA REPAIR PROTEIN RAD2"/>
    <property type="match status" value="1"/>
</dbReference>
<dbReference type="PRINTS" id="PR00066">
    <property type="entry name" value="XRODRMPGMNTG"/>
</dbReference>
<dbReference type="PANTHER" id="PTHR16171">
    <property type="entry name" value="DNA REPAIR PROTEIN COMPLEMENTING XP-G CELLS-RELATED"/>
    <property type="match status" value="1"/>
</dbReference>
<keyword evidence="3" id="KW-0378">Hydrolase</keyword>
<accession>A0ABD6EAP2</accession>
<evidence type="ECO:0000256" key="4">
    <source>
        <dbReference type="ARBA" id="ARBA00023242"/>
    </source>
</evidence>
<dbReference type="SMART" id="SM00485">
    <property type="entry name" value="XPGN"/>
    <property type="match status" value="1"/>
</dbReference>
<keyword evidence="4" id="KW-0539">Nucleus</keyword>
<dbReference type="Pfam" id="PF00752">
    <property type="entry name" value="XPG_N"/>
    <property type="match status" value="1"/>
</dbReference>
<evidence type="ECO:0000313" key="7">
    <source>
        <dbReference type="EMBL" id="MFH4976261.1"/>
    </source>
</evidence>
<gene>
    <name evidence="7" type="ORF">AB6A40_002970</name>
</gene>
<keyword evidence="3" id="KW-0540">Nuclease</keyword>
<dbReference type="Gene3D" id="3.40.50.1010">
    <property type="entry name" value="5'-nuclease"/>
    <property type="match status" value="1"/>
</dbReference>
<evidence type="ECO:0000256" key="1">
    <source>
        <dbReference type="ARBA" id="ARBA00004123"/>
    </source>
</evidence>
<dbReference type="SUPFAM" id="SSF88723">
    <property type="entry name" value="PIN domain-like"/>
    <property type="match status" value="1"/>
</dbReference>
<dbReference type="InterPro" id="IPR029060">
    <property type="entry name" value="PIN-like_dom_sf"/>
</dbReference>
<feature type="chain" id="PRO_5044817327" description="XPG N-terminal domain-containing protein" evidence="5">
    <location>
        <begin position="17"/>
        <end position="321"/>
    </location>
</feature>
<reference evidence="7 8" key="1">
    <citation type="submission" date="2024-08" db="EMBL/GenBank/DDBJ databases">
        <title>Gnathostoma spinigerum genome.</title>
        <authorList>
            <person name="Gonzalez-Bertolin B."/>
            <person name="Monzon S."/>
            <person name="Zaballos A."/>
            <person name="Jimenez P."/>
            <person name="Dekumyoy P."/>
            <person name="Varona S."/>
            <person name="Cuesta I."/>
            <person name="Sumanam S."/>
            <person name="Adisakwattana P."/>
            <person name="Gasser R.B."/>
            <person name="Hernandez-Gonzalez A."/>
            <person name="Young N.D."/>
            <person name="Perteguer M.J."/>
        </authorList>
    </citation>
    <scope>NUCLEOTIDE SEQUENCE [LARGE SCALE GENOMIC DNA]</scope>
    <source>
        <strain evidence="7">AL3</strain>
        <tissue evidence="7">Liver</tissue>
    </source>
</reference>
<evidence type="ECO:0000256" key="2">
    <source>
        <dbReference type="ARBA" id="ARBA00005283"/>
    </source>
</evidence>